<dbReference type="InterPro" id="IPR042185">
    <property type="entry name" value="Serpin_sf_2"/>
</dbReference>
<dbReference type="GO" id="GO:0005615">
    <property type="term" value="C:extracellular space"/>
    <property type="evidence" value="ECO:0007669"/>
    <property type="project" value="InterPro"/>
</dbReference>
<dbReference type="Pfam" id="PF00079">
    <property type="entry name" value="Serpin"/>
    <property type="match status" value="1"/>
</dbReference>
<dbReference type="PANTHER" id="PTHR11461">
    <property type="entry name" value="SERINE PROTEASE INHIBITOR, SERPIN"/>
    <property type="match status" value="1"/>
</dbReference>
<dbReference type="GO" id="GO:0004867">
    <property type="term" value="F:serine-type endopeptidase inhibitor activity"/>
    <property type="evidence" value="ECO:0007669"/>
    <property type="project" value="InterPro"/>
</dbReference>
<dbReference type="GO" id="GO:0003081">
    <property type="term" value="P:regulation of systemic arterial blood pressure by renin-angiotensin"/>
    <property type="evidence" value="ECO:0007669"/>
    <property type="project" value="InterPro"/>
</dbReference>
<evidence type="ECO:0000256" key="2">
    <source>
        <dbReference type="ARBA" id="ARBA00004613"/>
    </source>
</evidence>
<dbReference type="InterPro" id="IPR036186">
    <property type="entry name" value="Serpin_sf"/>
</dbReference>
<proteinExistence type="inferred from homology"/>
<accession>A0AAD7T929</accession>
<evidence type="ECO:0000256" key="7">
    <source>
        <dbReference type="ARBA" id="ARBA00022858"/>
    </source>
</evidence>
<dbReference type="EMBL" id="JAINUG010000007">
    <property type="protein sequence ID" value="KAJ8416058.1"/>
    <property type="molecule type" value="Genomic_DNA"/>
</dbReference>
<dbReference type="AlphaFoldDB" id="A0AAD7T929"/>
<evidence type="ECO:0000259" key="16">
    <source>
        <dbReference type="SMART" id="SM00093"/>
    </source>
</evidence>
<keyword evidence="8" id="KW-1015">Disulfide bond</keyword>
<feature type="domain" description="Serpin" evidence="16">
    <location>
        <begin position="131"/>
        <end position="491"/>
    </location>
</feature>
<evidence type="ECO:0000256" key="12">
    <source>
        <dbReference type="ARBA" id="ARBA00029391"/>
    </source>
</evidence>
<evidence type="ECO:0000256" key="5">
    <source>
        <dbReference type="ARBA" id="ARBA00022525"/>
    </source>
</evidence>
<dbReference type="InterPro" id="IPR042178">
    <property type="entry name" value="Serpin_sf_1"/>
</dbReference>
<dbReference type="PRINTS" id="PR00654">
    <property type="entry name" value="ANGIOTENSNGN"/>
</dbReference>
<evidence type="ECO:0000256" key="14">
    <source>
        <dbReference type="ARBA" id="ARBA00046068"/>
    </source>
</evidence>
<dbReference type="PROSITE" id="PS00284">
    <property type="entry name" value="SERPIN"/>
    <property type="match status" value="1"/>
</dbReference>
<dbReference type="GO" id="GO:0042310">
    <property type="term" value="P:vasoconstriction"/>
    <property type="evidence" value="ECO:0007669"/>
    <property type="project" value="UniProtKB-KW"/>
</dbReference>
<dbReference type="SUPFAM" id="SSF56574">
    <property type="entry name" value="Serpins"/>
    <property type="match status" value="1"/>
</dbReference>
<evidence type="ECO:0000256" key="6">
    <source>
        <dbReference type="ARBA" id="ARBA00022729"/>
    </source>
</evidence>
<dbReference type="SMART" id="SM00093">
    <property type="entry name" value="SERPIN"/>
    <property type="match status" value="1"/>
</dbReference>
<evidence type="ECO:0000256" key="4">
    <source>
        <dbReference type="ARBA" id="ARBA00015105"/>
    </source>
</evidence>
<dbReference type="InterPro" id="IPR023795">
    <property type="entry name" value="Serpin_CS"/>
</dbReference>
<organism evidence="17 18">
    <name type="scientific">Aldrovandia affinis</name>
    <dbReference type="NCBI Taxonomy" id="143900"/>
    <lineage>
        <taxon>Eukaryota</taxon>
        <taxon>Metazoa</taxon>
        <taxon>Chordata</taxon>
        <taxon>Craniata</taxon>
        <taxon>Vertebrata</taxon>
        <taxon>Euteleostomi</taxon>
        <taxon>Actinopterygii</taxon>
        <taxon>Neopterygii</taxon>
        <taxon>Teleostei</taxon>
        <taxon>Notacanthiformes</taxon>
        <taxon>Halosauridae</taxon>
        <taxon>Aldrovandia</taxon>
    </lineage>
</organism>
<dbReference type="Gene3D" id="3.30.497.10">
    <property type="entry name" value="Antithrombin, subunit I, domain 2"/>
    <property type="match status" value="1"/>
</dbReference>
<name>A0AAD7T929_9TELE</name>
<keyword evidence="18" id="KW-1185">Reference proteome</keyword>
<dbReference type="InterPro" id="IPR000215">
    <property type="entry name" value="Serpin_fam"/>
</dbReference>
<evidence type="ECO:0000256" key="9">
    <source>
        <dbReference type="ARBA" id="ARBA00023180"/>
    </source>
</evidence>
<comment type="function">
    <text evidence="12">Is a ligand for the G-protein coupled receptor MAS1. Has vasodilator and antidiuretic effects. Has an antithrombotic effect that involves MAS1-mediated release of nitric oxide from platelets.</text>
</comment>
<comment type="subcellular location">
    <subcellularLocation>
        <location evidence="2">Secreted</location>
    </subcellularLocation>
</comment>
<gene>
    <name evidence="17" type="ORF">AAFF_G00380800</name>
</gene>
<comment type="caution">
    <text evidence="17">The sequence shown here is derived from an EMBL/GenBank/DDBJ whole genome shotgun (WGS) entry which is preliminary data.</text>
</comment>
<keyword evidence="7" id="KW-0838">Vasoactive</keyword>
<keyword evidence="9" id="KW-0325">Glycoprotein</keyword>
<dbReference type="InterPro" id="IPR000227">
    <property type="entry name" value="Angiotensinogen"/>
</dbReference>
<protein>
    <recommendedName>
        <fullName evidence="4">Angiotensinogen</fullName>
    </recommendedName>
    <alternativeName>
        <fullName evidence="13">Serpin A8</fullName>
    </alternativeName>
</protein>
<evidence type="ECO:0000256" key="3">
    <source>
        <dbReference type="ARBA" id="ARBA00009500"/>
    </source>
</evidence>
<evidence type="ECO:0000256" key="13">
    <source>
        <dbReference type="ARBA" id="ARBA00033182"/>
    </source>
</evidence>
<dbReference type="Proteomes" id="UP001221898">
    <property type="component" value="Unassembled WGS sequence"/>
</dbReference>
<evidence type="ECO:0000256" key="10">
    <source>
        <dbReference type="ARBA" id="ARBA00023322"/>
    </source>
</evidence>
<dbReference type="Gene3D" id="2.30.39.10">
    <property type="entry name" value="Alpha-1-antitrypsin, domain 1"/>
    <property type="match status" value="1"/>
</dbReference>
<keyword evidence="6" id="KW-0732">Signal</keyword>
<evidence type="ECO:0000256" key="15">
    <source>
        <dbReference type="RuleBase" id="RU000411"/>
    </source>
</evidence>
<evidence type="ECO:0000313" key="17">
    <source>
        <dbReference type="EMBL" id="KAJ8416058.1"/>
    </source>
</evidence>
<comment type="function">
    <text evidence="1">Essential component of the renin-angiotensin system (RAS), a potent regulator of blood pressure, body fluid and electrolyte homeostasis.</text>
</comment>
<dbReference type="InterPro" id="IPR023796">
    <property type="entry name" value="Serpin_dom"/>
</dbReference>
<comment type="similarity">
    <text evidence="3 15">Belongs to the serpin family.</text>
</comment>
<keyword evidence="5" id="KW-0964">Secreted</keyword>
<evidence type="ECO:0000256" key="1">
    <source>
        <dbReference type="ARBA" id="ARBA00002747"/>
    </source>
</evidence>
<evidence type="ECO:0000256" key="8">
    <source>
        <dbReference type="ARBA" id="ARBA00023157"/>
    </source>
</evidence>
<comment type="function">
    <text evidence="14">Acts directly on vascular smooth muscle as a potent vasoconstrictor, affects cardiac contractility and heart rate through its action on the sympathetic nervous system, and alters renal sodium and water absorption through its ability to stimulate the zona glomerulosa cells of the adrenal cortex to synthesize and secrete aldosterone. Acts by binding to angiotensin receptors AGTR1 and AGTR2. Also binds the DEAR/FBXW7-AS1 receptor.</text>
</comment>
<dbReference type="PANTHER" id="PTHR11461:SF13">
    <property type="entry name" value="ANGIOTENSINOGEN"/>
    <property type="match status" value="1"/>
</dbReference>
<evidence type="ECO:0000256" key="11">
    <source>
        <dbReference type="ARBA" id="ARBA00029380"/>
    </source>
</evidence>
<keyword evidence="10" id="KW-0839">Vasoconstrictor</keyword>
<sequence>MSKRCLIRPPASVDLRVIQRRNQIYDFLENPEIQSKMHKILRFFLLIVCISSVKTNRVYVHPFNLFSLDNVSCETVKAQAEKPLKTVKLTHIEPQDSMGPDIHTLKMAEEGRPSSTQHTSVLASLQNPLGLRLYHAIKKQKGTNTMFSPINAFGALVTFYLGASKHTASDLQQFLGLVKETDKVYCVSLFDGHKVLQTLRDIGSLTEETKNELRTTTWTFVSTKADVSEDFAQGTQDFSDTSYIRAVDFSQPQEAEARVNAFIQTTSPGKIKHLFKAISPESDLLFASSVYFKGNWGTAFQPEVSSQQEFWVDEKTSIKVPLLTQTGTYKYFNDKGRKCAVVKLPLSGTMHMLLVLPHEGAHLDHIEAKLSTDVISTWHKHLKEGLLEVSLPKFSVNAVSDLRTILTNMRLPNLLGPGANLKRLSSKHHFSVDQVLNQVVFKMDAGDGSENQDKTQDSGPALKFTVNRPFMVAIIEGNSGAILLLGRIANPTH</sequence>
<dbReference type="GO" id="GO:0042981">
    <property type="term" value="P:regulation of apoptotic process"/>
    <property type="evidence" value="ECO:0007669"/>
    <property type="project" value="TreeGrafter"/>
</dbReference>
<evidence type="ECO:0000313" key="18">
    <source>
        <dbReference type="Proteomes" id="UP001221898"/>
    </source>
</evidence>
<comment type="function">
    <text evidence="11">Stimulates aldosterone release.</text>
</comment>
<reference evidence="17" key="1">
    <citation type="journal article" date="2023" name="Science">
        <title>Genome structures resolve the early diversification of teleost fishes.</title>
        <authorList>
            <person name="Parey E."/>
            <person name="Louis A."/>
            <person name="Montfort J."/>
            <person name="Bouchez O."/>
            <person name="Roques C."/>
            <person name="Iampietro C."/>
            <person name="Lluch J."/>
            <person name="Castinel A."/>
            <person name="Donnadieu C."/>
            <person name="Desvignes T."/>
            <person name="Floi Bucao C."/>
            <person name="Jouanno E."/>
            <person name="Wen M."/>
            <person name="Mejri S."/>
            <person name="Dirks R."/>
            <person name="Jansen H."/>
            <person name="Henkel C."/>
            <person name="Chen W.J."/>
            <person name="Zahm M."/>
            <person name="Cabau C."/>
            <person name="Klopp C."/>
            <person name="Thompson A.W."/>
            <person name="Robinson-Rechavi M."/>
            <person name="Braasch I."/>
            <person name="Lecointre G."/>
            <person name="Bobe J."/>
            <person name="Postlethwait J.H."/>
            <person name="Berthelot C."/>
            <person name="Roest Crollius H."/>
            <person name="Guiguen Y."/>
        </authorList>
    </citation>
    <scope>NUCLEOTIDE SEQUENCE</scope>
    <source>
        <strain evidence="17">NC1722</strain>
    </source>
</reference>